<accession>A0A1U7UYC1</accession>
<dbReference type="SUPFAM" id="SSF56672">
    <property type="entry name" value="DNA/RNA polymerases"/>
    <property type="match status" value="1"/>
</dbReference>
<dbReference type="AlphaFoldDB" id="A0A1U7UYC1"/>
<dbReference type="eggNOG" id="KOG1075">
    <property type="taxonomic scope" value="Eukaryota"/>
</dbReference>
<evidence type="ECO:0000313" key="2">
    <source>
        <dbReference type="Proteomes" id="UP000189701"/>
    </source>
</evidence>
<dbReference type="STRING" id="4096.A0A1U7UYC1"/>
<dbReference type="PANTHER" id="PTHR33116:SF85">
    <property type="entry name" value="REVERSE TRANSCRIPTASE ZINC-BINDING DOMAIN-CONTAINING PROTEIN"/>
    <property type="match status" value="1"/>
</dbReference>
<evidence type="ECO:0000313" key="3">
    <source>
        <dbReference type="RefSeq" id="XP_009757736.1"/>
    </source>
</evidence>
<feature type="domain" description="Reverse transcriptase" evidence="1">
    <location>
        <begin position="48"/>
        <end position="154"/>
    </location>
</feature>
<name>A0A1U7UYC1_NICSY</name>
<dbReference type="InterPro" id="IPR000477">
    <property type="entry name" value="RT_dom"/>
</dbReference>
<dbReference type="Pfam" id="PF00078">
    <property type="entry name" value="RVT_1"/>
    <property type="match status" value="1"/>
</dbReference>
<evidence type="ECO:0000259" key="1">
    <source>
        <dbReference type="Pfam" id="PF00078"/>
    </source>
</evidence>
<dbReference type="Proteomes" id="UP000189701">
    <property type="component" value="Unplaced"/>
</dbReference>
<reference evidence="2" key="1">
    <citation type="journal article" date="2013" name="Genome Biol.">
        <title>Reference genomes and transcriptomes of Nicotiana sylvestris and Nicotiana tomentosiformis.</title>
        <authorList>
            <person name="Sierro N."/>
            <person name="Battey J.N."/>
            <person name="Ouadi S."/>
            <person name="Bovet L."/>
            <person name="Goepfert S."/>
            <person name="Bakaher N."/>
            <person name="Peitsch M.C."/>
            <person name="Ivanov N.V."/>
        </authorList>
    </citation>
    <scope>NUCLEOTIDE SEQUENCE [LARGE SCALE GENOMIC DNA]</scope>
</reference>
<dbReference type="RefSeq" id="XP_009757736.1">
    <property type="nucleotide sequence ID" value="XM_009759434.1"/>
</dbReference>
<protein>
    <submittedName>
        <fullName evidence="3">Uncharacterized protein LOC104210521 isoform X1</fullName>
    </submittedName>
</protein>
<proteinExistence type="predicted"/>
<reference evidence="3" key="2">
    <citation type="submission" date="2025-08" db="UniProtKB">
        <authorList>
            <consortium name="RefSeq"/>
        </authorList>
    </citation>
    <scope>IDENTIFICATION</scope>
    <source>
        <tissue evidence="3">Leaf</tissue>
    </source>
</reference>
<dbReference type="InterPro" id="IPR043502">
    <property type="entry name" value="DNA/RNA_pol_sf"/>
</dbReference>
<organism evidence="2 3">
    <name type="scientific">Nicotiana sylvestris</name>
    <name type="common">Wood tobacco</name>
    <name type="synonym">South American tobacco</name>
    <dbReference type="NCBI Taxonomy" id="4096"/>
    <lineage>
        <taxon>Eukaryota</taxon>
        <taxon>Viridiplantae</taxon>
        <taxon>Streptophyta</taxon>
        <taxon>Embryophyta</taxon>
        <taxon>Tracheophyta</taxon>
        <taxon>Spermatophyta</taxon>
        <taxon>Magnoliopsida</taxon>
        <taxon>eudicotyledons</taxon>
        <taxon>Gunneridae</taxon>
        <taxon>Pentapetalae</taxon>
        <taxon>asterids</taxon>
        <taxon>lamiids</taxon>
        <taxon>Solanales</taxon>
        <taxon>Solanaceae</taxon>
        <taxon>Nicotianoideae</taxon>
        <taxon>Nicotianeae</taxon>
        <taxon>Nicotiana</taxon>
    </lineage>
</organism>
<keyword evidence="2" id="KW-1185">Reference proteome</keyword>
<dbReference type="PANTHER" id="PTHR33116">
    <property type="entry name" value="REVERSE TRANSCRIPTASE ZINC-BINDING DOMAIN-CONTAINING PROTEIN-RELATED-RELATED"/>
    <property type="match status" value="1"/>
</dbReference>
<sequence>MSVKYSETYVAWTLRKCGRIRVGSSKSSAFLKDPTRVRLQFGESAQHSLKHMNFGDKWIEWINYCISTVRCSILINGNPRGFFKSHRGLRQGDPLSPCLFTLVMEAFSMMLKRAENLGWIKGMSFGRIGAEKVTLSHILYADDTLLLCETDNEQMLFLRGIFSIFSINVDDCIEELADILGCKVENFPTIYLGFPLGARRNDQSIWQGVLDRCANKLIPWKKQYLSFGGRLTLINSVLDVLVGRLSSEGI</sequence>
<gene>
    <name evidence="3" type="primary">LOC104210521</name>
</gene>